<dbReference type="InterPro" id="IPR038168">
    <property type="entry name" value="TF_DP_C_sf"/>
</dbReference>
<comment type="subcellular location">
    <subcellularLocation>
        <location evidence="1 7">Nucleus</location>
    </subcellularLocation>
</comment>
<evidence type="ECO:0000256" key="6">
    <source>
        <dbReference type="ARBA" id="ARBA00023242"/>
    </source>
</evidence>
<gene>
    <name evidence="11" type="primary">Tfdp1</name>
    <name evidence="11" type="ORF">Tcan_18192</name>
</gene>
<evidence type="ECO:0000256" key="3">
    <source>
        <dbReference type="ARBA" id="ARBA00023015"/>
    </source>
</evidence>
<evidence type="ECO:0000256" key="1">
    <source>
        <dbReference type="ARBA" id="ARBA00004123"/>
    </source>
</evidence>
<name>A0A0B2V3G4_TOXCA</name>
<evidence type="ECO:0000259" key="9">
    <source>
        <dbReference type="SMART" id="SM01138"/>
    </source>
</evidence>
<dbReference type="Pfam" id="PF08781">
    <property type="entry name" value="DP"/>
    <property type="match status" value="1"/>
</dbReference>
<dbReference type="Proteomes" id="UP000031036">
    <property type="component" value="Unassembled WGS sequence"/>
</dbReference>
<evidence type="ECO:0000256" key="5">
    <source>
        <dbReference type="ARBA" id="ARBA00023163"/>
    </source>
</evidence>
<dbReference type="AlphaFoldDB" id="A0A0B2V3G4"/>
<accession>A0A0B2V3G4</accession>
<evidence type="ECO:0000256" key="4">
    <source>
        <dbReference type="ARBA" id="ARBA00023125"/>
    </source>
</evidence>
<sequence>MSIAFRNAVNIVSYNKRKTNLSAYGYESDLLQGLINEMDTHGGTVKAPSGMVVQVVRSGAGASTSAQQAAYTTDSGSVQGQRYVMSTPSSAAGKRLGVQQPQSSLVGRTMVAVTPVQPRFVASSRLGAPQSAPPVTYGIKRPFTRDYTYEFSAARKFSRGGDKSKGLRHFSTKVCEKVKEKGHTNYNEVADELVAEYFDSLSHPPGDSEKQQYDMKNIRRRVYDALNVLMAMNIIEKEKKEIRWVGLPTSSLQECRRLEDEKEKRHERIRQKAEQLQELIIQLVAYKSLVGRNREKERTEGRPAENTVLYLPYIVVNTEKKTMIDCAISHDKSEYLFNFDQPFEIHDDIEVLKRLGLAHGLERAEVPVDQRAKVKACLPPALRDYVDQILEGTLCGGIVGPSVRVQPSAQSAQVDRKPLVTSYATAPMLRAGVSQSPFASGATRAYTSGAQGGTAYGSGTRAPQARYAVVPRVITSTATAATSRYGTAAMSSNYRSSPPGTGGRQYVLQQAGAVQQRTYAAAGGGGVSRQQTVAYTIQAPGQSQIISGQRYEEVYEEEDENVHYE</sequence>
<dbReference type="STRING" id="6265.A0A0B2V3G4"/>
<feature type="coiled-coil region" evidence="8">
    <location>
        <begin position="252"/>
        <end position="279"/>
    </location>
</feature>
<dbReference type="GO" id="GO:0005634">
    <property type="term" value="C:nucleus"/>
    <property type="evidence" value="ECO:0007669"/>
    <property type="project" value="UniProtKB-SubCell"/>
</dbReference>
<dbReference type="Pfam" id="PF02319">
    <property type="entry name" value="WHD_E2F_TDP"/>
    <property type="match status" value="1"/>
</dbReference>
<evidence type="ECO:0000256" key="7">
    <source>
        <dbReference type="RuleBase" id="RU003796"/>
    </source>
</evidence>
<dbReference type="InterPro" id="IPR037241">
    <property type="entry name" value="E2F-DP_heterodim"/>
</dbReference>
<dbReference type="CDD" id="cd14458">
    <property type="entry name" value="DP_DD"/>
    <property type="match status" value="1"/>
</dbReference>
<dbReference type="GO" id="GO:0000977">
    <property type="term" value="F:RNA polymerase II transcription regulatory region sequence-specific DNA binding"/>
    <property type="evidence" value="ECO:0007669"/>
    <property type="project" value="TreeGrafter"/>
</dbReference>
<keyword evidence="12" id="KW-1185">Reference proteome</keyword>
<dbReference type="InterPro" id="IPR014889">
    <property type="entry name" value="Transc_factor_DP_C"/>
</dbReference>
<dbReference type="PANTHER" id="PTHR12548">
    <property type="entry name" value="TRANSCRIPTION FACTOR DP"/>
    <property type="match status" value="1"/>
</dbReference>
<protein>
    <submittedName>
        <fullName evidence="11">Transcription factor Dp-1</fullName>
    </submittedName>
</protein>
<comment type="caution">
    <text evidence="11">The sequence shown here is derived from an EMBL/GenBank/DDBJ whole genome shotgun (WGS) entry which is preliminary data.</text>
</comment>
<dbReference type="SMART" id="SM01372">
    <property type="entry name" value="E2F_TDP"/>
    <property type="match status" value="1"/>
</dbReference>
<evidence type="ECO:0000256" key="2">
    <source>
        <dbReference type="ARBA" id="ARBA00010940"/>
    </source>
</evidence>
<feature type="domain" description="E2F/DP family winged-helix DNA-binding" evidence="10">
    <location>
        <begin position="162"/>
        <end position="246"/>
    </location>
</feature>
<reference evidence="11 12" key="1">
    <citation type="submission" date="2014-11" db="EMBL/GenBank/DDBJ databases">
        <title>Genetic blueprint of the zoonotic pathogen Toxocara canis.</title>
        <authorList>
            <person name="Zhu X.-Q."/>
            <person name="Korhonen P.K."/>
            <person name="Cai H."/>
            <person name="Young N.D."/>
            <person name="Nejsum P."/>
            <person name="von Samson-Himmelstjerna G."/>
            <person name="Boag P.R."/>
            <person name="Tan P."/>
            <person name="Li Q."/>
            <person name="Min J."/>
            <person name="Yang Y."/>
            <person name="Wang X."/>
            <person name="Fang X."/>
            <person name="Hall R.S."/>
            <person name="Hofmann A."/>
            <person name="Sternberg P.W."/>
            <person name="Jex A.R."/>
            <person name="Gasser R.B."/>
        </authorList>
    </citation>
    <scope>NUCLEOTIDE SEQUENCE [LARGE SCALE GENOMIC DNA]</scope>
    <source>
        <strain evidence="11">PN_DK_2014</strain>
    </source>
</reference>
<keyword evidence="3 7" id="KW-0805">Transcription regulation</keyword>
<evidence type="ECO:0000256" key="8">
    <source>
        <dbReference type="SAM" id="Coils"/>
    </source>
</evidence>
<evidence type="ECO:0000313" key="12">
    <source>
        <dbReference type="Proteomes" id="UP000031036"/>
    </source>
</evidence>
<dbReference type="GO" id="GO:0005667">
    <property type="term" value="C:transcription regulator complex"/>
    <property type="evidence" value="ECO:0007669"/>
    <property type="project" value="InterPro"/>
</dbReference>
<keyword evidence="5 7" id="KW-0804">Transcription</keyword>
<dbReference type="SMART" id="SM01138">
    <property type="entry name" value="DP"/>
    <property type="match status" value="1"/>
</dbReference>
<dbReference type="FunFam" id="1.20.140.80:FF:000001">
    <property type="entry name" value="Transcription factor"/>
    <property type="match status" value="1"/>
</dbReference>
<proteinExistence type="inferred from homology"/>
<dbReference type="OrthoDB" id="552115at2759"/>
<evidence type="ECO:0000313" key="11">
    <source>
        <dbReference type="EMBL" id="KHN76019.1"/>
    </source>
</evidence>
<evidence type="ECO:0000259" key="10">
    <source>
        <dbReference type="SMART" id="SM01372"/>
    </source>
</evidence>
<organism evidence="11 12">
    <name type="scientific">Toxocara canis</name>
    <name type="common">Canine roundworm</name>
    <dbReference type="NCBI Taxonomy" id="6265"/>
    <lineage>
        <taxon>Eukaryota</taxon>
        <taxon>Metazoa</taxon>
        <taxon>Ecdysozoa</taxon>
        <taxon>Nematoda</taxon>
        <taxon>Chromadorea</taxon>
        <taxon>Rhabditida</taxon>
        <taxon>Spirurina</taxon>
        <taxon>Ascaridomorpha</taxon>
        <taxon>Ascaridoidea</taxon>
        <taxon>Toxocaridae</taxon>
        <taxon>Toxocara</taxon>
    </lineage>
</organism>
<feature type="domain" description="Transcription factor DP C-terminal" evidence="9">
    <location>
        <begin position="253"/>
        <end position="396"/>
    </location>
</feature>
<dbReference type="SUPFAM" id="SSF46785">
    <property type="entry name" value="Winged helix' DNA-binding domain"/>
    <property type="match status" value="1"/>
</dbReference>
<keyword evidence="4 7" id="KW-0238">DNA-binding</keyword>
<dbReference type="GO" id="GO:0000981">
    <property type="term" value="F:DNA-binding transcription factor activity, RNA polymerase II-specific"/>
    <property type="evidence" value="ECO:0007669"/>
    <property type="project" value="TreeGrafter"/>
</dbReference>
<dbReference type="InterPro" id="IPR036390">
    <property type="entry name" value="WH_DNA-bd_sf"/>
</dbReference>
<dbReference type="Gene3D" id="1.10.10.10">
    <property type="entry name" value="Winged helix-like DNA-binding domain superfamily/Winged helix DNA-binding domain"/>
    <property type="match status" value="1"/>
</dbReference>
<dbReference type="InterPro" id="IPR015648">
    <property type="entry name" value="Transcrpt_fac_DP"/>
</dbReference>
<keyword evidence="8" id="KW-0175">Coiled coil</keyword>
<dbReference type="EMBL" id="JPKZ01002585">
    <property type="protein sequence ID" value="KHN76019.1"/>
    <property type="molecule type" value="Genomic_DNA"/>
</dbReference>
<dbReference type="FunFam" id="1.10.10.10:FF:000047">
    <property type="entry name" value="Transcription factor"/>
    <property type="match status" value="1"/>
</dbReference>
<keyword evidence="6 7" id="KW-0539">Nucleus</keyword>
<dbReference type="Gene3D" id="1.20.140.80">
    <property type="entry name" value="Transcription factor DP"/>
    <property type="match status" value="1"/>
</dbReference>
<dbReference type="InterPro" id="IPR036388">
    <property type="entry name" value="WH-like_DNA-bd_sf"/>
</dbReference>
<comment type="similarity">
    <text evidence="2 7">Belongs to the E2F/DP family.</text>
</comment>
<dbReference type="PANTHER" id="PTHR12548:SF9">
    <property type="entry name" value="TRANSCRIPTION FACTOR DP"/>
    <property type="match status" value="1"/>
</dbReference>
<dbReference type="GO" id="GO:0051726">
    <property type="term" value="P:regulation of cell cycle"/>
    <property type="evidence" value="ECO:0007669"/>
    <property type="project" value="InterPro"/>
</dbReference>
<dbReference type="SUPFAM" id="SSF144074">
    <property type="entry name" value="E2F-DP heterodimerization region"/>
    <property type="match status" value="1"/>
</dbReference>
<dbReference type="InterPro" id="IPR003316">
    <property type="entry name" value="E2F_WHTH_DNA-bd_dom"/>
</dbReference>